<dbReference type="GO" id="GO:0016779">
    <property type="term" value="F:nucleotidyltransferase activity"/>
    <property type="evidence" value="ECO:0007669"/>
    <property type="project" value="UniProtKB-ARBA"/>
</dbReference>
<dbReference type="InterPro" id="IPR025877">
    <property type="entry name" value="MobA-like_NTP_Trfase"/>
</dbReference>
<dbReference type="SUPFAM" id="SSF53448">
    <property type="entry name" value="Nucleotide-diphospho-sugar transferases"/>
    <property type="match status" value="1"/>
</dbReference>
<dbReference type="CDD" id="cd04182">
    <property type="entry name" value="GT_2_like_f"/>
    <property type="match status" value="1"/>
</dbReference>
<dbReference type="PANTHER" id="PTHR43777">
    <property type="entry name" value="MOLYBDENUM COFACTOR CYTIDYLYLTRANSFERASE"/>
    <property type="match status" value="1"/>
</dbReference>
<proteinExistence type="predicted"/>
<gene>
    <name evidence="3" type="ORF">EOD73_03095</name>
</gene>
<keyword evidence="4" id="KW-1185">Reference proteome</keyword>
<accession>A0A437LU27</accession>
<evidence type="ECO:0000256" key="1">
    <source>
        <dbReference type="ARBA" id="ARBA00022842"/>
    </source>
</evidence>
<dbReference type="Gene3D" id="3.90.550.10">
    <property type="entry name" value="Spore Coat Polysaccharide Biosynthesis Protein SpsA, Chain A"/>
    <property type="match status" value="1"/>
</dbReference>
<sequence>MHPVVIVLAAGQGSRFAGTGHKLEQSLGGSTVLGRTLAAALATQLRVIVVCTPALAPLVRRSVAARDTVVLPEDGPHGMGRSIAAGVTAAASAPGWLILPGDMPLVQPASIRAVAASLSQDPVVFAQYRGQRGHPVGFSSELYSELIALQGDEGARRLLMRFAAQPVVVDDPGVLMDIDTASDLDRARAQSSPTPTT</sequence>
<dbReference type="EMBL" id="SACM01000001">
    <property type="protein sequence ID" value="RVT88935.1"/>
    <property type="molecule type" value="Genomic_DNA"/>
</dbReference>
<dbReference type="PANTHER" id="PTHR43777:SF1">
    <property type="entry name" value="MOLYBDENUM COFACTOR CYTIDYLYLTRANSFERASE"/>
    <property type="match status" value="1"/>
</dbReference>
<protein>
    <submittedName>
        <fullName evidence="3">Nucleotidyltransferase family protein</fullName>
    </submittedName>
</protein>
<dbReference type="Proteomes" id="UP000288587">
    <property type="component" value="Unassembled WGS sequence"/>
</dbReference>
<feature type="domain" description="MobA-like NTP transferase" evidence="2">
    <location>
        <begin position="5"/>
        <end position="160"/>
    </location>
</feature>
<dbReference type="OrthoDB" id="5298793at2"/>
<keyword evidence="3" id="KW-0808">Transferase</keyword>
<dbReference type="AlphaFoldDB" id="A0A437LU27"/>
<dbReference type="InterPro" id="IPR029044">
    <property type="entry name" value="Nucleotide-diphossugar_trans"/>
</dbReference>
<evidence type="ECO:0000313" key="4">
    <source>
        <dbReference type="Proteomes" id="UP000288587"/>
    </source>
</evidence>
<evidence type="ECO:0000313" key="3">
    <source>
        <dbReference type="EMBL" id="RVT88935.1"/>
    </source>
</evidence>
<evidence type="ECO:0000259" key="2">
    <source>
        <dbReference type="Pfam" id="PF12804"/>
    </source>
</evidence>
<keyword evidence="1" id="KW-0460">Magnesium</keyword>
<reference evidence="3 4" key="1">
    <citation type="submission" date="2019-01" db="EMBL/GenBank/DDBJ databases">
        <authorList>
            <person name="Chen W.-M."/>
        </authorList>
    </citation>
    <scope>NUCLEOTIDE SEQUENCE [LARGE SCALE GENOMIC DNA]</scope>
    <source>
        <strain evidence="3 4">CCP-18</strain>
    </source>
</reference>
<dbReference type="RefSeq" id="WP_127682388.1">
    <property type="nucleotide sequence ID" value="NZ_SACM01000001.1"/>
</dbReference>
<comment type="caution">
    <text evidence="3">The sequence shown here is derived from an EMBL/GenBank/DDBJ whole genome shotgun (WGS) entry which is preliminary data.</text>
</comment>
<organism evidence="3 4">
    <name type="scientific">Inhella crocodyli</name>
    <dbReference type="NCBI Taxonomy" id="2499851"/>
    <lineage>
        <taxon>Bacteria</taxon>
        <taxon>Pseudomonadati</taxon>
        <taxon>Pseudomonadota</taxon>
        <taxon>Betaproteobacteria</taxon>
        <taxon>Burkholderiales</taxon>
        <taxon>Sphaerotilaceae</taxon>
        <taxon>Inhella</taxon>
    </lineage>
</organism>
<dbReference type="Pfam" id="PF12804">
    <property type="entry name" value="NTP_transf_3"/>
    <property type="match status" value="1"/>
</dbReference>
<name>A0A437LU27_9BURK</name>